<dbReference type="PRINTS" id="PR02045">
    <property type="entry name" value="F138DOMAIN"/>
</dbReference>
<dbReference type="PANTHER" id="PTHR12138">
    <property type="entry name" value="PRIMATE-EXPANDED PROTEIN FAMILY"/>
    <property type="match status" value="1"/>
</dbReference>
<dbReference type="AlphaFoldDB" id="A0A8I5NE66"/>
<dbReference type="GeneTree" id="ENSGT00940000165497"/>
<proteinExistence type="predicted"/>
<reference evidence="1 2" key="1">
    <citation type="submission" date="2012-03" db="EMBL/GenBank/DDBJ databases">
        <title>Whole Genome Assembly of Papio anubis.</title>
        <authorList>
            <person name="Liu Y.L."/>
            <person name="Abraham K.A."/>
            <person name="Akbar H.A."/>
            <person name="Ali S.A."/>
            <person name="Anosike U.A."/>
            <person name="Aqrawi P.A."/>
            <person name="Arias F.A."/>
            <person name="Attaway T.A."/>
            <person name="Awwad R.A."/>
            <person name="Babu C.B."/>
            <person name="Bandaranaike D.B."/>
            <person name="Battles P.B."/>
            <person name="Bell A.B."/>
            <person name="Beltran B.B."/>
            <person name="Berhane-Mersha D.B."/>
            <person name="Bess C.B."/>
            <person name="Bickham C.B."/>
            <person name="Bolden T.B."/>
            <person name="Carter K.C."/>
            <person name="Chau D.C."/>
            <person name="Chavez A.C."/>
            <person name="Clerc-Blankenburg K.C."/>
            <person name="Coyle M.C."/>
            <person name="Dao M.D."/>
            <person name="Davila M.L.D."/>
            <person name="Davy-Carroll L.D."/>
            <person name="Denson S.D."/>
            <person name="Dinh H.D."/>
            <person name="Fernandez S.F."/>
            <person name="Fernando P.F."/>
            <person name="Forbes L.F."/>
            <person name="Francis C.F."/>
            <person name="Francisco L.F."/>
            <person name="Fu Q.F."/>
            <person name="Garcia-Iii R.G."/>
            <person name="Garrett T.G."/>
            <person name="Gross S.G."/>
            <person name="Gubbala S.G."/>
            <person name="Hirani K.H."/>
            <person name="Hogues M.H."/>
            <person name="Hollins B.H."/>
            <person name="Jackson L.J."/>
            <person name="Javaid M.J."/>
            <person name="Jhangiani S.J."/>
            <person name="Johnson A.J."/>
            <person name="Johnson B.J."/>
            <person name="Jones J.J."/>
            <person name="Joshi V.J."/>
            <person name="Kalu J.K."/>
            <person name="Khan N.K."/>
            <person name="Korchina V.K."/>
            <person name="Kovar C.K."/>
            <person name="Lago L.L."/>
            <person name="Lara F.L."/>
            <person name="Le T.-K.L."/>
            <person name="Lee S.L."/>
            <person name="Legall-Iii F.L."/>
            <person name="Lemon S.L."/>
            <person name="Liu J.L."/>
            <person name="Liu Y.-S.L."/>
            <person name="Liyanage D.L."/>
            <person name="Lopez J.L."/>
            <person name="Lorensuhewa L.L."/>
            <person name="Mata R.M."/>
            <person name="Mathew T.M."/>
            <person name="Mercado C.M."/>
            <person name="Mercado I.M."/>
            <person name="Morales K.M."/>
            <person name="Morgan M.M."/>
            <person name="Munidasa M.M."/>
            <person name="Ngo D.N."/>
            <person name="Nguyen L.N."/>
            <person name="Nguyen T.N."/>
            <person name="Nguyen N.N."/>
            <person name="Obregon M.O."/>
            <person name="Okwuonu G.O."/>
            <person name="Ongeri F.O."/>
            <person name="Onwere C.O."/>
            <person name="Osifeso I.O."/>
            <person name="Parra A.P."/>
            <person name="Patil S.P."/>
            <person name="Perez A.P."/>
            <person name="Perez Y.P."/>
            <person name="Pham C.P."/>
            <person name="Pu L.-L.P."/>
            <person name="Puazo M.P."/>
            <person name="Quiroz J.Q."/>
            <person name="Rouhana J.R."/>
            <person name="Ruiz M.R."/>
            <person name="Ruiz S.-J.R."/>
            <person name="Saada N.S."/>
            <person name="Santibanez J.S."/>
            <person name="Scheel M.S."/>
            <person name="Schneider B.S."/>
            <person name="Simmons D.S."/>
            <person name="Sisson I.S."/>
            <person name="Tang L.-Y.T."/>
            <person name="Thornton R.T."/>
            <person name="Tisius J.T."/>
            <person name="Toledanes G.T."/>
            <person name="Trejos Z.T."/>
            <person name="Usmani K.U."/>
            <person name="Varghese R.V."/>
            <person name="Vattathil S.V."/>
            <person name="Vee V.V."/>
            <person name="Walker D.W."/>
            <person name="Weissenberger G.W."/>
            <person name="White C.W."/>
            <person name="Williams A.W."/>
            <person name="Woodworth J.W."/>
            <person name="Wright R.W."/>
            <person name="Zhu Y.Z."/>
            <person name="Han Y.H."/>
            <person name="Newsham I.N."/>
            <person name="Nazareth L.N."/>
            <person name="Worley K.W."/>
            <person name="Muzny D.M."/>
            <person name="Rogers J.R."/>
            <person name="Gibbs R.G."/>
        </authorList>
    </citation>
    <scope>NUCLEOTIDE SEQUENCE [LARGE SCALE GENOMIC DNA]</scope>
</reference>
<keyword evidence="2" id="KW-1185">Reference proteome</keyword>
<dbReference type="PANTHER" id="PTHR12138:SF75">
    <property type="entry name" value="SECRETED PROTEIN"/>
    <property type="match status" value="1"/>
</dbReference>
<reference evidence="1" key="2">
    <citation type="submission" date="2025-08" db="UniProtKB">
        <authorList>
            <consortium name="Ensembl"/>
        </authorList>
    </citation>
    <scope>IDENTIFICATION</scope>
</reference>
<dbReference type="Proteomes" id="UP000028761">
    <property type="component" value="Chromosome X"/>
</dbReference>
<protein>
    <submittedName>
        <fullName evidence="1">Uncharacterized protein</fullName>
    </submittedName>
</protein>
<name>A0A8I5NE66_PAPAN</name>
<evidence type="ECO:0000313" key="1">
    <source>
        <dbReference type="Ensembl" id="ENSPANP00000052209.1"/>
    </source>
</evidence>
<evidence type="ECO:0000313" key="2">
    <source>
        <dbReference type="Proteomes" id="UP000028761"/>
    </source>
</evidence>
<organism evidence="1 2">
    <name type="scientific">Papio anubis</name>
    <name type="common">Olive baboon</name>
    <dbReference type="NCBI Taxonomy" id="9555"/>
    <lineage>
        <taxon>Eukaryota</taxon>
        <taxon>Metazoa</taxon>
        <taxon>Chordata</taxon>
        <taxon>Craniata</taxon>
        <taxon>Vertebrata</taxon>
        <taxon>Euteleostomi</taxon>
        <taxon>Mammalia</taxon>
        <taxon>Eutheria</taxon>
        <taxon>Euarchontoglires</taxon>
        <taxon>Primates</taxon>
        <taxon>Haplorrhini</taxon>
        <taxon>Catarrhini</taxon>
        <taxon>Cercopithecidae</taxon>
        <taxon>Cercopithecinae</taxon>
        <taxon>Papio</taxon>
    </lineage>
</organism>
<dbReference type="Ensembl" id="ENSPANT00000081070.1">
    <property type="protein sequence ID" value="ENSPANP00000052209.1"/>
    <property type="gene ID" value="ENSPANG00000046858.1"/>
</dbReference>
<reference evidence="1" key="3">
    <citation type="submission" date="2025-09" db="UniProtKB">
        <authorList>
            <consortium name="Ensembl"/>
        </authorList>
    </citation>
    <scope>IDENTIFICATION</scope>
</reference>
<sequence>KRGRLFEQPFLQSIEWESANFFCKGPRGKYFQLFWPKCVINTQFFFFFFFETESRSVTQAGVQWPDLSSLQAPPPGFTPFSCLSLLRRSLALSPRLECSGQISAHCKLHLPGSRHSPASASRIAGTTGARHLARLVFCIS</sequence>
<accession>A0A8I5NE66</accession>